<feature type="chain" id="PRO_5047226909" description="Peptidase A2 domain-containing protein" evidence="1">
    <location>
        <begin position="21"/>
        <end position="271"/>
    </location>
</feature>
<keyword evidence="3" id="KW-1185">Reference proteome</keyword>
<gene>
    <name evidence="2" type="ORF">ACFSC0_11935</name>
</gene>
<evidence type="ECO:0000256" key="1">
    <source>
        <dbReference type="SAM" id="SignalP"/>
    </source>
</evidence>
<accession>A0ABW4N2P9</accession>
<evidence type="ECO:0000313" key="3">
    <source>
        <dbReference type="Proteomes" id="UP001597237"/>
    </source>
</evidence>
<dbReference type="EMBL" id="JBHUEY010000001">
    <property type="protein sequence ID" value="MFD1784108.1"/>
    <property type="molecule type" value="Genomic_DNA"/>
</dbReference>
<proteinExistence type="predicted"/>
<dbReference type="Gene3D" id="2.40.70.10">
    <property type="entry name" value="Acid Proteases"/>
    <property type="match status" value="1"/>
</dbReference>
<feature type="signal peptide" evidence="1">
    <location>
        <begin position="1"/>
        <end position="20"/>
    </location>
</feature>
<evidence type="ECO:0008006" key="4">
    <source>
        <dbReference type="Google" id="ProtNLM"/>
    </source>
</evidence>
<dbReference type="RefSeq" id="WP_377283938.1">
    <property type="nucleotide sequence ID" value="NZ_JBHRSI010000009.1"/>
</dbReference>
<sequence length="271" mass="27748">MRAWVFATAAAVLASSPARAGEIDCWFEEGALVVPAVVAGAAGDYILDTGAPRTLLHETRAQAEGFEATQLTGEVRVAGLALPARSIAVESLDARTFAHPTPIAGVIGADVLSGFVVDVSYSPCRVGLYRPGRAPPMRGGLTMPMGRFGALPLAEGSMTDGRTGARGPWIVAVSQALPARLNEAVASAPGAAKPEELYPGGVWTAELAGLALAGQAAPGARVGLLRQAEADGALGAIGSPVLSRWTIRFDFPAGRLILKEQGPPPLGDGPR</sequence>
<name>A0ABW4N2P9_9CAUL</name>
<organism evidence="2 3">
    <name type="scientific">Phenylobacterium terrae</name>
    <dbReference type="NCBI Taxonomy" id="2665495"/>
    <lineage>
        <taxon>Bacteria</taxon>
        <taxon>Pseudomonadati</taxon>
        <taxon>Pseudomonadota</taxon>
        <taxon>Alphaproteobacteria</taxon>
        <taxon>Caulobacterales</taxon>
        <taxon>Caulobacteraceae</taxon>
        <taxon>Phenylobacterium</taxon>
    </lineage>
</organism>
<protein>
    <recommendedName>
        <fullName evidence="4">Peptidase A2 domain-containing protein</fullName>
    </recommendedName>
</protein>
<comment type="caution">
    <text evidence="2">The sequence shown here is derived from an EMBL/GenBank/DDBJ whole genome shotgun (WGS) entry which is preliminary data.</text>
</comment>
<dbReference type="Proteomes" id="UP001597237">
    <property type="component" value="Unassembled WGS sequence"/>
</dbReference>
<reference evidence="3" key="1">
    <citation type="journal article" date="2019" name="Int. J. Syst. Evol. Microbiol.">
        <title>The Global Catalogue of Microorganisms (GCM) 10K type strain sequencing project: providing services to taxonomists for standard genome sequencing and annotation.</title>
        <authorList>
            <consortium name="The Broad Institute Genomics Platform"/>
            <consortium name="The Broad Institute Genome Sequencing Center for Infectious Disease"/>
            <person name="Wu L."/>
            <person name="Ma J."/>
        </authorList>
    </citation>
    <scope>NUCLEOTIDE SEQUENCE [LARGE SCALE GENOMIC DNA]</scope>
    <source>
        <strain evidence="3">DFY28</strain>
    </source>
</reference>
<dbReference type="InterPro" id="IPR021109">
    <property type="entry name" value="Peptidase_aspartic_dom_sf"/>
</dbReference>
<keyword evidence="1" id="KW-0732">Signal</keyword>
<evidence type="ECO:0000313" key="2">
    <source>
        <dbReference type="EMBL" id="MFD1784108.1"/>
    </source>
</evidence>